<dbReference type="InterPro" id="IPR015927">
    <property type="entry name" value="Peptidase_S24_S26A/B/C"/>
</dbReference>
<keyword evidence="4 7" id="KW-0068">Autocatalytic cleavage</keyword>
<evidence type="ECO:0000313" key="10">
    <source>
        <dbReference type="Proteomes" id="UP001210809"/>
    </source>
</evidence>
<sequence>MNIGELINKKRTELGLTLEEVGNAVGVSKSTVKKWEDGFISNMRRDKISKLAKVLEMNPVSLITGEEMSANEDEIDVSKYSNIKPVKKIKLPMLGKIACGEPIFADEEHETYVEVDESYGADFCLTAQGDSMINAGIENGDTVLIREAPIVDNGEIAAVIIDDEATLKRVYYYKGENKLVLQAENPRYSPFVYLNEELETIRIIGKAVAVIKRLK</sequence>
<evidence type="ECO:0000256" key="7">
    <source>
        <dbReference type="RuleBase" id="RU003991"/>
    </source>
</evidence>
<evidence type="ECO:0000256" key="4">
    <source>
        <dbReference type="ARBA" id="ARBA00022813"/>
    </source>
</evidence>
<dbReference type="SUPFAM" id="SSF47413">
    <property type="entry name" value="lambda repressor-like DNA-binding domains"/>
    <property type="match status" value="1"/>
</dbReference>
<dbReference type="Pfam" id="PF01381">
    <property type="entry name" value="HTH_3"/>
    <property type="match status" value="1"/>
</dbReference>
<name>A0AAW6CVB5_9FIRM</name>
<dbReference type="GO" id="GO:0003677">
    <property type="term" value="F:DNA binding"/>
    <property type="evidence" value="ECO:0007669"/>
    <property type="project" value="InterPro"/>
</dbReference>
<comment type="similarity">
    <text evidence="1 7">Belongs to the peptidase S24 family.</text>
</comment>
<dbReference type="GO" id="GO:0006281">
    <property type="term" value="P:DNA repair"/>
    <property type="evidence" value="ECO:0007669"/>
    <property type="project" value="UniProtKB-KW"/>
</dbReference>
<proteinExistence type="inferred from homology"/>
<evidence type="ECO:0000259" key="8">
    <source>
        <dbReference type="PROSITE" id="PS50943"/>
    </source>
</evidence>
<dbReference type="PRINTS" id="PR00726">
    <property type="entry name" value="LEXASERPTASE"/>
</dbReference>
<evidence type="ECO:0000313" key="9">
    <source>
        <dbReference type="EMBL" id="MDB8002625.1"/>
    </source>
</evidence>
<dbReference type="EMBL" id="JAQLXW010000001">
    <property type="protein sequence ID" value="MDB8002625.1"/>
    <property type="molecule type" value="Genomic_DNA"/>
</dbReference>
<keyword evidence="6" id="KW-0742">SOS response</keyword>
<dbReference type="CDD" id="cd00093">
    <property type="entry name" value="HTH_XRE"/>
    <property type="match status" value="1"/>
</dbReference>
<dbReference type="InterPro" id="IPR039418">
    <property type="entry name" value="LexA-like"/>
</dbReference>
<protein>
    <submittedName>
        <fullName evidence="9">LexA family transcriptional regulator</fullName>
    </submittedName>
</protein>
<dbReference type="PANTHER" id="PTHR33516:SF2">
    <property type="entry name" value="LEXA REPRESSOR-RELATED"/>
    <property type="match status" value="1"/>
</dbReference>
<dbReference type="InterPro" id="IPR006197">
    <property type="entry name" value="Peptidase_S24_LexA"/>
</dbReference>
<dbReference type="PANTHER" id="PTHR33516">
    <property type="entry name" value="LEXA REPRESSOR"/>
    <property type="match status" value="1"/>
</dbReference>
<dbReference type="InterPro" id="IPR010982">
    <property type="entry name" value="Lambda_DNA-bd_dom_sf"/>
</dbReference>
<keyword evidence="5" id="KW-0234">DNA repair</keyword>
<organism evidence="9 10">
    <name type="scientific">[Eubacterium] siraeum</name>
    <dbReference type="NCBI Taxonomy" id="39492"/>
    <lineage>
        <taxon>Bacteria</taxon>
        <taxon>Bacillati</taxon>
        <taxon>Bacillota</taxon>
        <taxon>Clostridia</taxon>
        <taxon>Eubacteriales</taxon>
        <taxon>Oscillospiraceae</taxon>
        <taxon>Oscillospiraceae incertae sedis</taxon>
    </lineage>
</organism>
<dbReference type="InterPro" id="IPR036286">
    <property type="entry name" value="LexA/Signal_pep-like_sf"/>
</dbReference>
<evidence type="ECO:0000256" key="2">
    <source>
        <dbReference type="ARBA" id="ARBA00022763"/>
    </source>
</evidence>
<accession>A0AAW6CVB5</accession>
<evidence type="ECO:0000256" key="3">
    <source>
        <dbReference type="ARBA" id="ARBA00022801"/>
    </source>
</evidence>
<dbReference type="Gene3D" id="1.10.260.40">
    <property type="entry name" value="lambda repressor-like DNA-binding domains"/>
    <property type="match status" value="1"/>
</dbReference>
<gene>
    <name evidence="9" type="ORF">PNE09_00940</name>
</gene>
<dbReference type="Gene3D" id="2.10.109.10">
    <property type="entry name" value="Umud Fragment, subunit A"/>
    <property type="match status" value="1"/>
</dbReference>
<comment type="caution">
    <text evidence="9">The sequence shown here is derived from an EMBL/GenBank/DDBJ whole genome shotgun (WGS) entry which is preliminary data.</text>
</comment>
<keyword evidence="3 7" id="KW-0378">Hydrolase</keyword>
<dbReference type="Proteomes" id="UP001210809">
    <property type="component" value="Unassembled WGS sequence"/>
</dbReference>
<evidence type="ECO:0000256" key="5">
    <source>
        <dbReference type="ARBA" id="ARBA00023204"/>
    </source>
</evidence>
<dbReference type="GO" id="GO:0009432">
    <property type="term" value="P:SOS response"/>
    <property type="evidence" value="ECO:0007669"/>
    <property type="project" value="UniProtKB-KW"/>
</dbReference>
<dbReference type="CDD" id="cd06529">
    <property type="entry name" value="S24_LexA-like"/>
    <property type="match status" value="1"/>
</dbReference>
<dbReference type="SMART" id="SM00530">
    <property type="entry name" value="HTH_XRE"/>
    <property type="match status" value="1"/>
</dbReference>
<dbReference type="PROSITE" id="PS50943">
    <property type="entry name" value="HTH_CROC1"/>
    <property type="match status" value="1"/>
</dbReference>
<dbReference type="GO" id="GO:0016787">
    <property type="term" value="F:hydrolase activity"/>
    <property type="evidence" value="ECO:0007669"/>
    <property type="project" value="UniProtKB-KW"/>
</dbReference>
<dbReference type="Pfam" id="PF00717">
    <property type="entry name" value="Peptidase_S24"/>
    <property type="match status" value="1"/>
</dbReference>
<dbReference type="GO" id="GO:0006355">
    <property type="term" value="P:regulation of DNA-templated transcription"/>
    <property type="evidence" value="ECO:0007669"/>
    <property type="project" value="InterPro"/>
</dbReference>
<dbReference type="InterPro" id="IPR050077">
    <property type="entry name" value="LexA_repressor"/>
</dbReference>
<feature type="domain" description="HTH cro/C1-type" evidence="8">
    <location>
        <begin position="7"/>
        <end position="62"/>
    </location>
</feature>
<evidence type="ECO:0000256" key="6">
    <source>
        <dbReference type="ARBA" id="ARBA00023236"/>
    </source>
</evidence>
<keyword evidence="2" id="KW-0227">DNA damage</keyword>
<reference evidence="9" key="1">
    <citation type="submission" date="2023-01" db="EMBL/GenBank/DDBJ databases">
        <title>Human gut microbiome strain richness.</title>
        <authorList>
            <person name="Chen-Liaw A."/>
        </authorList>
    </citation>
    <scope>NUCLEOTIDE SEQUENCE</scope>
    <source>
        <strain evidence="9">1001283st1_G1_1001283B150217_161031</strain>
    </source>
</reference>
<evidence type="ECO:0000256" key="1">
    <source>
        <dbReference type="ARBA" id="ARBA00007484"/>
    </source>
</evidence>
<dbReference type="AlphaFoldDB" id="A0AAW6CVB5"/>
<dbReference type="SUPFAM" id="SSF51306">
    <property type="entry name" value="LexA/Signal peptidase"/>
    <property type="match status" value="1"/>
</dbReference>
<dbReference type="InterPro" id="IPR001387">
    <property type="entry name" value="Cro/C1-type_HTH"/>
</dbReference>